<sequence>MLYMTVKTKEKCSLMLAVGKTVETMRFIDGGYSRGKQVFEKGIEIINNGAISSEIKLSERVLA</sequence>
<evidence type="ECO:0000313" key="2">
    <source>
        <dbReference type="Proteomes" id="UP000036873"/>
    </source>
</evidence>
<dbReference type="Proteomes" id="UP000036873">
    <property type="component" value="Unassembled WGS sequence"/>
</dbReference>
<organism evidence="1 2">
    <name type="scientific">Acetobacterium bakii</name>
    <dbReference type="NCBI Taxonomy" id="52689"/>
    <lineage>
        <taxon>Bacteria</taxon>
        <taxon>Bacillati</taxon>
        <taxon>Bacillota</taxon>
        <taxon>Clostridia</taxon>
        <taxon>Eubacteriales</taxon>
        <taxon>Eubacteriaceae</taxon>
        <taxon>Acetobacterium</taxon>
    </lineage>
</organism>
<reference evidence="2" key="1">
    <citation type="submission" date="2015-07" db="EMBL/GenBank/DDBJ databases">
        <title>Draft genome sequence of Acetobacterium bakii DSM 8293, a potential psychrophilic chemical producer through syngas fermentation.</title>
        <authorList>
            <person name="Song Y."/>
            <person name="Hwang S."/>
            <person name="Cho B.-K."/>
        </authorList>
    </citation>
    <scope>NUCLEOTIDE SEQUENCE [LARGE SCALE GENOMIC DNA]</scope>
    <source>
        <strain evidence="2">DSM 8239</strain>
    </source>
</reference>
<evidence type="ECO:0000313" key="1">
    <source>
        <dbReference type="EMBL" id="KNZ42058.1"/>
    </source>
</evidence>
<dbReference type="STRING" id="52689.AKG39_08485"/>
<accession>A0A0L6U0M2</accession>
<protein>
    <submittedName>
        <fullName evidence="1">Uncharacterized protein</fullName>
    </submittedName>
</protein>
<keyword evidence="2" id="KW-1185">Reference proteome</keyword>
<comment type="caution">
    <text evidence="1">The sequence shown here is derived from an EMBL/GenBank/DDBJ whole genome shotgun (WGS) entry which is preliminary data.</text>
</comment>
<dbReference type="EMBL" id="LGYO01000020">
    <property type="protein sequence ID" value="KNZ42058.1"/>
    <property type="molecule type" value="Genomic_DNA"/>
</dbReference>
<proteinExistence type="predicted"/>
<name>A0A0L6U0M2_9FIRM</name>
<dbReference type="AlphaFoldDB" id="A0A0L6U0M2"/>
<gene>
    <name evidence="1" type="ORF">AKG39_08485</name>
</gene>